<reference evidence="1 2" key="1">
    <citation type="journal article" date="2019" name="Genome Biol. Evol.">
        <title>Insights into the evolution of the New World diploid cottons (Gossypium, subgenus Houzingenia) based on genome sequencing.</title>
        <authorList>
            <person name="Grover C.E."/>
            <person name="Arick M.A. 2nd"/>
            <person name="Thrash A."/>
            <person name="Conover J.L."/>
            <person name="Sanders W.S."/>
            <person name="Peterson D.G."/>
            <person name="Frelichowski J.E."/>
            <person name="Scheffler J.A."/>
            <person name="Scheffler B.E."/>
            <person name="Wendel J.F."/>
        </authorList>
    </citation>
    <scope>NUCLEOTIDE SEQUENCE [LARGE SCALE GENOMIC DNA]</scope>
    <source>
        <strain evidence="1">1</strain>
        <tissue evidence="1">Leaf</tissue>
    </source>
</reference>
<protein>
    <submittedName>
        <fullName evidence="1">Uncharacterized protein</fullName>
    </submittedName>
</protein>
<dbReference type="EMBL" id="JABFAF010000005">
    <property type="protein sequence ID" value="MBA0856305.1"/>
    <property type="molecule type" value="Genomic_DNA"/>
</dbReference>
<dbReference type="AlphaFoldDB" id="A0A7J9LC30"/>
<evidence type="ECO:0000313" key="2">
    <source>
        <dbReference type="Proteomes" id="UP000593576"/>
    </source>
</evidence>
<accession>A0A7J9LC30</accession>
<comment type="caution">
    <text evidence="1">The sequence shown here is derived from an EMBL/GenBank/DDBJ whole genome shotgun (WGS) entry which is preliminary data.</text>
</comment>
<dbReference type="Proteomes" id="UP000593576">
    <property type="component" value="Unassembled WGS sequence"/>
</dbReference>
<organism evidence="1 2">
    <name type="scientific">Gossypium schwendimanii</name>
    <name type="common">Cotton</name>
    <dbReference type="NCBI Taxonomy" id="34291"/>
    <lineage>
        <taxon>Eukaryota</taxon>
        <taxon>Viridiplantae</taxon>
        <taxon>Streptophyta</taxon>
        <taxon>Embryophyta</taxon>
        <taxon>Tracheophyta</taxon>
        <taxon>Spermatophyta</taxon>
        <taxon>Magnoliopsida</taxon>
        <taxon>eudicotyledons</taxon>
        <taxon>Gunneridae</taxon>
        <taxon>Pentapetalae</taxon>
        <taxon>rosids</taxon>
        <taxon>malvids</taxon>
        <taxon>Malvales</taxon>
        <taxon>Malvaceae</taxon>
        <taxon>Malvoideae</taxon>
        <taxon>Gossypium</taxon>
    </lineage>
</organism>
<evidence type="ECO:0000313" key="1">
    <source>
        <dbReference type="EMBL" id="MBA0856305.1"/>
    </source>
</evidence>
<keyword evidence="2" id="KW-1185">Reference proteome</keyword>
<gene>
    <name evidence="1" type="ORF">Goshw_026384</name>
</gene>
<sequence>MALYQRINKTIVERHYGTIPETSKTMTGRRYGITILSSKTMTKDVMAS</sequence>
<proteinExistence type="predicted"/>
<name>A0A7J9LC30_GOSSC</name>